<dbReference type="EMBL" id="JBEZVE010000010">
    <property type="protein sequence ID" value="MEU3782848.1"/>
    <property type="molecule type" value="Genomic_DNA"/>
</dbReference>
<name>A0ABV2ZJW1_9ACTN</name>
<proteinExistence type="predicted"/>
<organism evidence="1 2">
    <name type="scientific">Streptomyces sp. 900129855</name>
    <dbReference type="NCBI Taxonomy" id="3155129"/>
    <lineage>
        <taxon>Bacteria</taxon>
        <taxon>Bacillati</taxon>
        <taxon>Actinomycetota</taxon>
        <taxon>Actinomycetes</taxon>
        <taxon>Kitasatosporales</taxon>
        <taxon>Streptomycetaceae</taxon>
        <taxon>Streptomyces</taxon>
    </lineage>
</organism>
<accession>A0ABV2ZJW1</accession>
<sequence>MIDVAPESPIADYAAACDVVRSTPWEEHDEASFIPYSARLLNDDWDNERAWLWVFGLLLTAKHVSMWPAYAHSTGLHARKVLQSADRVFGSRPCAHDVHPYESGLNEDLERLASYLPLLGNGLPTGQDLHWSHSASKEAWLCPRNLAGCAREAVSILTPRR</sequence>
<evidence type="ECO:0000313" key="2">
    <source>
        <dbReference type="Proteomes" id="UP001550739"/>
    </source>
</evidence>
<reference evidence="1 2" key="1">
    <citation type="submission" date="2024-06" db="EMBL/GenBank/DDBJ databases">
        <title>The Natural Products Discovery Center: Release of the First 8490 Sequenced Strains for Exploring Actinobacteria Biosynthetic Diversity.</title>
        <authorList>
            <person name="Kalkreuter E."/>
            <person name="Kautsar S.A."/>
            <person name="Yang D."/>
            <person name="Bader C.D."/>
            <person name="Teijaro C.N."/>
            <person name="Fluegel L."/>
            <person name="Davis C.M."/>
            <person name="Simpson J.R."/>
            <person name="Lauterbach L."/>
            <person name="Steele A.D."/>
            <person name="Gui C."/>
            <person name="Meng S."/>
            <person name="Li G."/>
            <person name="Viehrig K."/>
            <person name="Ye F."/>
            <person name="Su P."/>
            <person name="Kiefer A.F."/>
            <person name="Nichols A."/>
            <person name="Cepeda A.J."/>
            <person name="Yan W."/>
            <person name="Fan B."/>
            <person name="Jiang Y."/>
            <person name="Adhikari A."/>
            <person name="Zheng C.-J."/>
            <person name="Schuster L."/>
            <person name="Cowan T.M."/>
            <person name="Smanski M.J."/>
            <person name="Chevrette M.G."/>
            <person name="De Carvalho L.P.S."/>
            <person name="Shen B."/>
        </authorList>
    </citation>
    <scope>NUCLEOTIDE SEQUENCE [LARGE SCALE GENOMIC DNA]</scope>
    <source>
        <strain evidence="1 2">NPDC033843</strain>
    </source>
</reference>
<comment type="caution">
    <text evidence="1">The sequence shown here is derived from an EMBL/GenBank/DDBJ whole genome shotgun (WGS) entry which is preliminary data.</text>
</comment>
<keyword evidence="2" id="KW-1185">Reference proteome</keyword>
<evidence type="ECO:0000313" key="1">
    <source>
        <dbReference type="EMBL" id="MEU3782848.1"/>
    </source>
</evidence>
<dbReference type="RefSeq" id="WP_334574170.1">
    <property type="nucleotide sequence ID" value="NZ_JBEZVE010000010.1"/>
</dbReference>
<gene>
    <name evidence="1" type="ORF">AB0E89_20225</name>
</gene>
<dbReference type="Proteomes" id="UP001550739">
    <property type="component" value="Unassembled WGS sequence"/>
</dbReference>
<protein>
    <submittedName>
        <fullName evidence="1">Uncharacterized protein</fullName>
    </submittedName>
</protein>